<feature type="domain" description="AB hydrolase-1" evidence="2">
    <location>
        <begin position="49"/>
        <end position="168"/>
    </location>
</feature>
<protein>
    <submittedName>
        <fullName evidence="4">Putative aminoacrylate hydrolase RutD</fullName>
    </submittedName>
</protein>
<evidence type="ECO:0000313" key="4">
    <source>
        <dbReference type="EMBL" id="OWK33150.1"/>
    </source>
</evidence>
<dbReference type="Pfam" id="PF08386">
    <property type="entry name" value="Abhydrolase_4"/>
    <property type="match status" value="1"/>
</dbReference>
<feature type="domain" description="Peptidase S33 tripeptidyl aminopeptidase-like C-terminal" evidence="3">
    <location>
        <begin position="220"/>
        <end position="281"/>
    </location>
</feature>
<dbReference type="PANTHER" id="PTHR43798">
    <property type="entry name" value="MONOACYLGLYCEROL LIPASE"/>
    <property type="match status" value="1"/>
</dbReference>
<dbReference type="PANTHER" id="PTHR43798:SF27">
    <property type="entry name" value="HYDROLASE ALPHA_BETA HYDROLASE FOLD FAMILY"/>
    <property type="match status" value="1"/>
</dbReference>
<dbReference type="Proteomes" id="UP000197290">
    <property type="component" value="Unassembled WGS sequence"/>
</dbReference>
<keyword evidence="1" id="KW-0732">Signal</keyword>
<accession>A0A245ZTV6</accession>
<dbReference type="Pfam" id="PF00561">
    <property type="entry name" value="Abhydrolase_1"/>
    <property type="match status" value="1"/>
</dbReference>
<dbReference type="EMBL" id="NBBI01000001">
    <property type="protein sequence ID" value="OWK33150.1"/>
    <property type="molecule type" value="Genomic_DNA"/>
</dbReference>
<reference evidence="4 5" key="1">
    <citation type="submission" date="2017-03" db="EMBL/GenBank/DDBJ databases">
        <title>Genome sequence of Sphingomonas dokdonensis DSM 21029.</title>
        <authorList>
            <person name="Poehlein A."/>
            <person name="Wuebbeler J.H."/>
            <person name="Steinbuechel A."/>
            <person name="Daniel R."/>
        </authorList>
    </citation>
    <scope>NUCLEOTIDE SEQUENCE [LARGE SCALE GENOMIC DNA]</scope>
    <source>
        <strain evidence="4 5">DSM 21029</strain>
    </source>
</reference>
<dbReference type="RefSeq" id="WP_088365461.1">
    <property type="nucleotide sequence ID" value="NZ_NBBI01000001.1"/>
</dbReference>
<evidence type="ECO:0000259" key="2">
    <source>
        <dbReference type="Pfam" id="PF00561"/>
    </source>
</evidence>
<organism evidence="4 5">
    <name type="scientific">Sphingomonas dokdonensis</name>
    <dbReference type="NCBI Taxonomy" id="344880"/>
    <lineage>
        <taxon>Bacteria</taxon>
        <taxon>Pseudomonadati</taxon>
        <taxon>Pseudomonadota</taxon>
        <taxon>Alphaproteobacteria</taxon>
        <taxon>Sphingomonadales</taxon>
        <taxon>Sphingomonadaceae</taxon>
        <taxon>Sphingomonas</taxon>
    </lineage>
</organism>
<dbReference type="Gene3D" id="3.40.50.1820">
    <property type="entry name" value="alpha/beta hydrolase"/>
    <property type="match status" value="1"/>
</dbReference>
<evidence type="ECO:0000256" key="1">
    <source>
        <dbReference type="SAM" id="SignalP"/>
    </source>
</evidence>
<dbReference type="InterPro" id="IPR013595">
    <property type="entry name" value="Pept_S33_TAP-like_C"/>
</dbReference>
<dbReference type="PRINTS" id="PR00111">
    <property type="entry name" value="ABHYDROLASE"/>
</dbReference>
<name>A0A245ZTV6_9SPHN</name>
<evidence type="ECO:0000313" key="5">
    <source>
        <dbReference type="Proteomes" id="UP000197290"/>
    </source>
</evidence>
<dbReference type="GO" id="GO:0016020">
    <property type="term" value="C:membrane"/>
    <property type="evidence" value="ECO:0007669"/>
    <property type="project" value="TreeGrafter"/>
</dbReference>
<dbReference type="InterPro" id="IPR000073">
    <property type="entry name" value="AB_hydrolase_1"/>
</dbReference>
<evidence type="ECO:0000259" key="3">
    <source>
        <dbReference type="Pfam" id="PF08386"/>
    </source>
</evidence>
<dbReference type="InterPro" id="IPR029058">
    <property type="entry name" value="AB_hydrolase_fold"/>
</dbReference>
<dbReference type="SUPFAM" id="SSF53474">
    <property type="entry name" value="alpha/beta-Hydrolases"/>
    <property type="match status" value="1"/>
</dbReference>
<dbReference type="OrthoDB" id="9815441at2"/>
<sequence length="303" mass="31677">MRIMLAVLAMCIAPAAHAQAGCTAAPRGATVDAGRGVVISVRTVGAGRPLVMLPSLARGSADFDEVAGRLASRGFMTILPEPRGINGSSGPAPKDLFDLAEDVAAVINKLCRGRVDLVGHAFGNRVARAFATAHSQMVHRLGLLAGGGEVPLTPDISAALSDSVAMGKTPDAARLAALQLAFFAKGSDPSRWLAGWYPHILQQQSFAVRHTPAERWWKGGGVPTLLIQADEDPIAPAANAAALKRDIGDKLTLITLSHASHAILPEQPEAVSEALAGYFAQHMDTPTLQQVVDRATYGKGVQP</sequence>
<dbReference type="InterPro" id="IPR050266">
    <property type="entry name" value="AB_hydrolase_sf"/>
</dbReference>
<comment type="caution">
    <text evidence="4">The sequence shown here is derived from an EMBL/GenBank/DDBJ whole genome shotgun (WGS) entry which is preliminary data.</text>
</comment>
<feature type="signal peptide" evidence="1">
    <location>
        <begin position="1"/>
        <end position="20"/>
    </location>
</feature>
<proteinExistence type="predicted"/>
<feature type="chain" id="PRO_5012467539" evidence="1">
    <location>
        <begin position="21"/>
        <end position="303"/>
    </location>
</feature>
<keyword evidence="4" id="KW-0378">Hydrolase</keyword>
<dbReference type="GO" id="GO:0016787">
    <property type="term" value="F:hydrolase activity"/>
    <property type="evidence" value="ECO:0007669"/>
    <property type="project" value="UniProtKB-KW"/>
</dbReference>
<gene>
    <name evidence="4" type="primary">rutD_1</name>
    <name evidence="4" type="ORF">SPDO_00240</name>
</gene>
<keyword evidence="5" id="KW-1185">Reference proteome</keyword>
<dbReference type="AlphaFoldDB" id="A0A245ZTV6"/>